<evidence type="ECO:0000313" key="3">
    <source>
        <dbReference type="EMBL" id="NSG86640.1"/>
    </source>
</evidence>
<reference evidence="3 4" key="1">
    <citation type="journal article" date="2020" name="Cell Host Microbe">
        <title>Functional and Genomic Variation between Human-Derived Isolates of Lachnospiraceae Reveals Inter- and Intra-Species Diversity.</title>
        <authorList>
            <person name="Sorbara M.T."/>
            <person name="Littmann E.R."/>
            <person name="Fontana E."/>
            <person name="Moody T.U."/>
            <person name="Kohout C.E."/>
            <person name="Gjonbalaj M."/>
            <person name="Eaton V."/>
            <person name="Seok R."/>
            <person name="Leiner I.M."/>
            <person name="Pamer E.G."/>
        </authorList>
    </citation>
    <scope>NUCLEOTIDE SEQUENCE [LARGE SCALE GENOMIC DNA]</scope>
    <source>
        <strain evidence="3 4">MSK.17.74</strain>
    </source>
</reference>
<dbReference type="Pfam" id="PF19127">
    <property type="entry name" value="Choline_bind_3"/>
    <property type="match status" value="2"/>
</dbReference>
<feature type="signal peptide" evidence="2">
    <location>
        <begin position="1"/>
        <end position="35"/>
    </location>
</feature>
<accession>A0ABX2HBT4</accession>
<keyword evidence="1" id="KW-0677">Repeat</keyword>
<dbReference type="Gene3D" id="3.90.1720.10">
    <property type="entry name" value="endopeptidase domain like (from Nostoc punctiforme)"/>
    <property type="match status" value="1"/>
</dbReference>
<keyword evidence="4" id="KW-1185">Reference proteome</keyword>
<organism evidence="3 4">
    <name type="scientific">Blautia faecis</name>
    <dbReference type="NCBI Taxonomy" id="871665"/>
    <lineage>
        <taxon>Bacteria</taxon>
        <taxon>Bacillati</taxon>
        <taxon>Bacillota</taxon>
        <taxon>Clostridia</taxon>
        <taxon>Lachnospirales</taxon>
        <taxon>Lachnospiraceae</taxon>
        <taxon>Blautia</taxon>
    </lineage>
</organism>
<feature type="chain" id="PRO_5046404046" evidence="2">
    <location>
        <begin position="36"/>
        <end position="506"/>
    </location>
</feature>
<evidence type="ECO:0000256" key="1">
    <source>
        <dbReference type="ARBA" id="ARBA00022737"/>
    </source>
</evidence>
<gene>
    <name evidence="3" type="ORF">G5B17_14765</name>
</gene>
<dbReference type="Gene3D" id="2.10.270.10">
    <property type="entry name" value="Cholin Binding"/>
    <property type="match status" value="3"/>
</dbReference>
<dbReference type="InterPro" id="IPR018337">
    <property type="entry name" value="Cell_wall/Cho-bd_repeat"/>
</dbReference>
<keyword evidence="2" id="KW-0732">Signal</keyword>
<evidence type="ECO:0000313" key="4">
    <source>
        <dbReference type="Proteomes" id="UP001644719"/>
    </source>
</evidence>
<proteinExistence type="predicted"/>
<name>A0ABX2HBT4_9FIRM</name>
<evidence type="ECO:0000256" key="2">
    <source>
        <dbReference type="SAM" id="SignalP"/>
    </source>
</evidence>
<dbReference type="SUPFAM" id="SSF69360">
    <property type="entry name" value="Cell wall binding repeat"/>
    <property type="match status" value="1"/>
</dbReference>
<dbReference type="Proteomes" id="UP001644719">
    <property type="component" value="Unassembled WGS sequence"/>
</dbReference>
<dbReference type="RefSeq" id="WP_173770126.1">
    <property type="nucleotide sequence ID" value="NZ_JAAITS010000046.1"/>
</dbReference>
<comment type="caution">
    <text evidence="3">The sequence shown here is derived from an EMBL/GenBank/DDBJ whole genome shotgun (WGS) entry which is preliminary data.</text>
</comment>
<protein>
    <submittedName>
        <fullName evidence="3">N-acetylmuramoyl-L-alanine amidase family protein</fullName>
    </submittedName>
</protein>
<sequence>MQNKCKKFRLWSILLLVMLMAAGFTCHSTSRDVQAATKNGFRTVKGKTYYYKNGKKVKGWLTLNGKKYYFNKSTGVQVKGWVKDKKGRKRYFTSKAGVMVTGWLSNSKGQRRYFVPSTGYMKKKWLKLGGKTYYLYAKSGVAATGFVKDSKGNIRYFSKTGIMATGWLTSSSGVKRYFDTTSKTATNGIMAVGFKTINNVTYYFYSGSGAMATGWVENTDKGTKYYFDPTTGAMYTGTQTVDGVTYTFSSTGVCQGEKQDDPSPNGNTGNKTIKNYLAGALLPVGKALYVWGGGWNDSTRKGLSDTMTSWYNKWSANPSSYDYNNYRDLSTSNRAKGFDCSGFVGWSAYQVMQTQSGVGYGYTVVSGEIGSYYKGKGWGSIVNQSYLSQNGWELKPGDIGYNDGHTWIVLGQCSDKSVVIIHSTPQAGVQISGTTTPTGSYSSEAAALAKKYMSLYSGYSIFNYHPSVGNYIRNGNYLRWNGDTLSDPDGYYNMTADQILYDLFGK</sequence>
<dbReference type="EMBL" id="JAAITS010000046">
    <property type="protein sequence ID" value="NSG86640.1"/>
    <property type="molecule type" value="Genomic_DNA"/>
</dbReference>